<evidence type="ECO:0008006" key="4">
    <source>
        <dbReference type="Google" id="ProtNLM"/>
    </source>
</evidence>
<protein>
    <recommendedName>
        <fullName evidence="4">DUF697 domain-containing protein</fullName>
    </recommendedName>
</protein>
<feature type="region of interest" description="Disordered" evidence="1">
    <location>
        <begin position="275"/>
        <end position="312"/>
    </location>
</feature>
<feature type="compositionally biased region" description="Low complexity" evidence="1">
    <location>
        <begin position="281"/>
        <end position="302"/>
    </location>
</feature>
<proteinExistence type="predicted"/>
<dbReference type="Proteomes" id="UP000697330">
    <property type="component" value="Unassembled WGS sequence"/>
</dbReference>
<comment type="caution">
    <text evidence="2">The sequence shown here is derived from an EMBL/GenBank/DDBJ whole genome shotgun (WGS) entry which is preliminary data.</text>
</comment>
<gene>
    <name evidence="2" type="ORF">K8U72_04265</name>
</gene>
<evidence type="ECO:0000256" key="1">
    <source>
        <dbReference type="SAM" id="MobiDB-lite"/>
    </source>
</evidence>
<dbReference type="AlphaFoldDB" id="A0A921KMP0"/>
<reference evidence="2" key="1">
    <citation type="journal article" date="2021" name="PeerJ">
        <title>Extensive microbial diversity within the chicken gut microbiome revealed by metagenomics and culture.</title>
        <authorList>
            <person name="Gilroy R."/>
            <person name="Ravi A."/>
            <person name="Getino M."/>
            <person name="Pursley I."/>
            <person name="Horton D.L."/>
            <person name="Alikhan N.F."/>
            <person name="Baker D."/>
            <person name="Gharbi K."/>
            <person name="Hall N."/>
            <person name="Watson M."/>
            <person name="Adriaenssens E.M."/>
            <person name="Foster-Nyarko E."/>
            <person name="Jarju S."/>
            <person name="Secka A."/>
            <person name="Antonio M."/>
            <person name="Oren A."/>
            <person name="Chaudhuri R.R."/>
            <person name="La Ragione R."/>
            <person name="Hildebrand F."/>
            <person name="Pallen M.J."/>
        </authorList>
    </citation>
    <scope>NUCLEOTIDE SEQUENCE</scope>
    <source>
        <strain evidence="2">CHK124-7917</strain>
    </source>
</reference>
<name>A0A921KMP0_9ACTN</name>
<organism evidence="2 3">
    <name type="scientific">Thermophilibacter provencensis</name>
    <dbReference type="NCBI Taxonomy" id="1852386"/>
    <lineage>
        <taxon>Bacteria</taxon>
        <taxon>Bacillati</taxon>
        <taxon>Actinomycetota</taxon>
        <taxon>Coriobacteriia</taxon>
        <taxon>Coriobacteriales</taxon>
        <taxon>Atopobiaceae</taxon>
        <taxon>Thermophilibacter</taxon>
    </lineage>
</organism>
<dbReference type="RefSeq" id="WP_274958883.1">
    <property type="nucleotide sequence ID" value="NZ_DYWQ01000065.1"/>
</dbReference>
<evidence type="ECO:0000313" key="3">
    <source>
        <dbReference type="Proteomes" id="UP000697330"/>
    </source>
</evidence>
<sequence>MAKRRVTLGRALEVLSSGRSSFAQRDERVVVRVHVDATCPRAVAAAVRDALVAERPGGIVDVRGLTAAPDGSEAADVALVLVGEGPCAALARAYAGAGVPVALVAEGALDVPPLELGEQTAPLVGIVAGSSEAALLDGLAAWLARSADKALALAANFPFCRRAVTDALVARRALENAAVGAVSLIPGSDYPIMCASQCALALDIAAAYGREVDLERLAELAGVMGGGVAYRSLARALVGLVPGLGAILKACVGYGGTVATARAIRLRLELEDEGRADRPAGDAAPAPSGPASQALPASPPADDYVTIGGGAA</sequence>
<evidence type="ECO:0000313" key="2">
    <source>
        <dbReference type="EMBL" id="HJF44981.1"/>
    </source>
</evidence>
<accession>A0A921KMP0</accession>
<dbReference type="EMBL" id="DYWQ01000065">
    <property type="protein sequence ID" value="HJF44981.1"/>
    <property type="molecule type" value="Genomic_DNA"/>
</dbReference>
<reference evidence="2" key="2">
    <citation type="submission" date="2021-09" db="EMBL/GenBank/DDBJ databases">
        <authorList>
            <person name="Gilroy R."/>
        </authorList>
    </citation>
    <scope>NUCLEOTIDE SEQUENCE</scope>
    <source>
        <strain evidence="2">CHK124-7917</strain>
    </source>
</reference>